<keyword evidence="3" id="KW-1185">Reference proteome</keyword>
<dbReference type="EMBL" id="JAERRF010000005">
    <property type="protein sequence ID" value="MBL1096897.1"/>
    <property type="molecule type" value="Genomic_DNA"/>
</dbReference>
<gene>
    <name evidence="2" type="ORF">JK363_09495</name>
</gene>
<organism evidence="2 3">
    <name type="scientific">Streptomyces coffeae</name>
    <dbReference type="NCBI Taxonomy" id="621382"/>
    <lineage>
        <taxon>Bacteria</taxon>
        <taxon>Bacillati</taxon>
        <taxon>Actinomycetota</taxon>
        <taxon>Actinomycetes</taxon>
        <taxon>Kitasatosporales</taxon>
        <taxon>Streptomycetaceae</taxon>
        <taxon>Streptomyces</taxon>
    </lineage>
</organism>
<feature type="compositionally biased region" description="Basic and acidic residues" evidence="1">
    <location>
        <begin position="1"/>
        <end position="28"/>
    </location>
</feature>
<name>A0ABS1N9Z0_9ACTN</name>
<dbReference type="Proteomes" id="UP000634229">
    <property type="component" value="Unassembled WGS sequence"/>
</dbReference>
<evidence type="ECO:0000256" key="1">
    <source>
        <dbReference type="SAM" id="MobiDB-lite"/>
    </source>
</evidence>
<dbReference type="RefSeq" id="WP_201873845.1">
    <property type="nucleotide sequence ID" value="NZ_JAERRF010000005.1"/>
</dbReference>
<proteinExistence type="predicted"/>
<protein>
    <submittedName>
        <fullName evidence="2">Uncharacterized protein</fullName>
    </submittedName>
</protein>
<sequence>MTDTERTEHTDDNDRNDTERKDTGREPAADLPSWLPKQRQPWWHWRRLTRGRWRPALAAAVAGALLGGTGVAWQTGAGPFADSRACWGALDTDDVAELFHGHTDIDASDTPITSDRIGSDGSTGTCVLKSPRGAQVTIRAHQLDPRFGGAADQWADEFLSARMTPMGGGLLGMASDTRAWLAVPDGCFGRPPRNDGPQVIDIDTGWTDYEDRVDTAERDLLARTAVRLINHRMADLGCKGTLADPGDRMPDPPRFQAEKPGAICGIEGLSLPKGRHDVYEHEPPLMTRGGGPVRTCDRDVLFDHPSLRLMTVEDPRLSVLYQRLSLENGERITTPGDRDGYGFIGPDFGLFQAKCQTGEVTFLVRADDGRHPDDIRKLLPRYAAAEADRIGCGPLRIKLPA</sequence>
<evidence type="ECO:0000313" key="3">
    <source>
        <dbReference type="Proteomes" id="UP000634229"/>
    </source>
</evidence>
<accession>A0ABS1N9Z0</accession>
<feature type="region of interest" description="Disordered" evidence="1">
    <location>
        <begin position="1"/>
        <end position="35"/>
    </location>
</feature>
<comment type="caution">
    <text evidence="2">The sequence shown here is derived from an EMBL/GenBank/DDBJ whole genome shotgun (WGS) entry which is preliminary data.</text>
</comment>
<reference evidence="2 3" key="1">
    <citation type="submission" date="2021-01" db="EMBL/GenBank/DDBJ databases">
        <title>WGS of actinomycetes isolated from Thailand.</title>
        <authorList>
            <person name="Thawai C."/>
        </authorList>
    </citation>
    <scope>NUCLEOTIDE SEQUENCE [LARGE SCALE GENOMIC DNA]</scope>
    <source>
        <strain evidence="2 3">CA1R205</strain>
    </source>
</reference>
<evidence type="ECO:0000313" key="2">
    <source>
        <dbReference type="EMBL" id="MBL1096897.1"/>
    </source>
</evidence>